<dbReference type="PROSITE" id="PS00012">
    <property type="entry name" value="PHOSPHOPANTETHEINE"/>
    <property type="match status" value="1"/>
</dbReference>
<dbReference type="Proteomes" id="UP000183995">
    <property type="component" value="Unassembled WGS sequence"/>
</dbReference>
<dbReference type="InterPro" id="IPR006162">
    <property type="entry name" value="Ppantetheine_attach_site"/>
</dbReference>
<dbReference type="GO" id="GO:0000035">
    <property type="term" value="F:acyl binding"/>
    <property type="evidence" value="ECO:0007669"/>
    <property type="project" value="TreeGrafter"/>
</dbReference>
<dbReference type="HAMAP" id="MF_01217">
    <property type="entry name" value="Acyl_carrier"/>
    <property type="match status" value="1"/>
</dbReference>
<comment type="similarity">
    <text evidence="7">Belongs to the acyl carrier protein (ACP) family.</text>
</comment>
<evidence type="ECO:0000256" key="4">
    <source>
        <dbReference type="ARBA" id="ARBA00022832"/>
    </source>
</evidence>
<comment type="PTM">
    <text evidence="7">4'-phosphopantetheine is transferred from CoA to a specific serine of apo-ACP by AcpS. This modification is essential for activity because fatty acids are bound in thioester linkage to the sulfhydryl of the prosthetic group.</text>
</comment>
<evidence type="ECO:0000256" key="6">
    <source>
        <dbReference type="ARBA" id="ARBA00023160"/>
    </source>
</evidence>
<keyword evidence="6 7" id="KW-0275">Fatty acid biosynthesis</keyword>
<comment type="function">
    <text evidence="7 9">Carrier of the growing fatty acid chain in fatty acid biosynthesis.</text>
</comment>
<evidence type="ECO:0000256" key="8">
    <source>
        <dbReference type="NCBIfam" id="TIGR00517"/>
    </source>
</evidence>
<comment type="pathway">
    <text evidence="7 9">Lipid metabolism; fatty acid biosynthesis.</text>
</comment>
<dbReference type="InterPro" id="IPR009081">
    <property type="entry name" value="PP-bd_ACP"/>
</dbReference>
<feature type="modified residue" description="O-(pantetheine 4'-phosphoryl)serine" evidence="7">
    <location>
        <position position="35"/>
    </location>
</feature>
<evidence type="ECO:0000256" key="1">
    <source>
        <dbReference type="ARBA" id="ARBA00022450"/>
    </source>
</evidence>
<dbReference type="SUPFAM" id="SSF47336">
    <property type="entry name" value="ACP-like"/>
    <property type="match status" value="1"/>
</dbReference>
<dbReference type="PROSITE" id="PS50075">
    <property type="entry name" value="CARRIER"/>
    <property type="match status" value="1"/>
</dbReference>
<dbReference type="Gene3D" id="1.10.1200.10">
    <property type="entry name" value="ACP-like"/>
    <property type="match status" value="1"/>
</dbReference>
<keyword evidence="1 7" id="KW-0596">Phosphopantetheine</keyword>
<dbReference type="GO" id="GO:0016020">
    <property type="term" value="C:membrane"/>
    <property type="evidence" value="ECO:0007669"/>
    <property type="project" value="GOC"/>
</dbReference>
<dbReference type="UniPathway" id="UPA00094"/>
<dbReference type="PANTHER" id="PTHR20863:SF76">
    <property type="entry name" value="CARRIER DOMAIN-CONTAINING PROTEIN"/>
    <property type="match status" value="1"/>
</dbReference>
<name>A0A1M5YMD0_9FIRM</name>
<evidence type="ECO:0000256" key="2">
    <source>
        <dbReference type="ARBA" id="ARBA00022516"/>
    </source>
</evidence>
<protein>
    <recommendedName>
        <fullName evidence="7 8">Acyl carrier protein</fullName>
        <shortName evidence="7">ACP</shortName>
    </recommendedName>
</protein>
<comment type="subcellular location">
    <subcellularLocation>
        <location evidence="7">Cytoplasm</location>
    </subcellularLocation>
</comment>
<reference evidence="11 12" key="1">
    <citation type="submission" date="2016-11" db="EMBL/GenBank/DDBJ databases">
        <authorList>
            <person name="Jaros S."/>
            <person name="Januszkiewicz K."/>
            <person name="Wedrychowicz H."/>
        </authorList>
    </citation>
    <scope>NUCLEOTIDE SEQUENCE [LARGE SCALE GENOMIC DNA]</scope>
    <source>
        <strain evidence="11 12">DSM 10068</strain>
    </source>
</reference>
<keyword evidence="7" id="KW-0963">Cytoplasm</keyword>
<dbReference type="GO" id="GO:0009245">
    <property type="term" value="P:lipid A biosynthetic process"/>
    <property type="evidence" value="ECO:0007669"/>
    <property type="project" value="TreeGrafter"/>
</dbReference>
<dbReference type="PANTHER" id="PTHR20863">
    <property type="entry name" value="ACYL CARRIER PROTEIN"/>
    <property type="match status" value="1"/>
</dbReference>
<comment type="PTM">
    <text evidence="9">4'-phosphopantetheine is transferred from CoA to a specific serine of apo-ACP by acpS.</text>
</comment>
<keyword evidence="3 7" id="KW-0597">Phosphoprotein</keyword>
<dbReference type="RefSeq" id="WP_073079814.1">
    <property type="nucleotide sequence ID" value="NZ_FQXV01000009.1"/>
</dbReference>
<sequence>MVYDKVKELLASQFDTDIDKITRETDIAGDLGADSLDLVEMIMMLEEEFGIVITDESIYAYKTVGEITAFIESMLDKNA</sequence>
<organism evidence="11 12">
    <name type="scientific">Sporobacter termitidis DSM 10068</name>
    <dbReference type="NCBI Taxonomy" id="1123282"/>
    <lineage>
        <taxon>Bacteria</taxon>
        <taxon>Bacillati</taxon>
        <taxon>Bacillota</taxon>
        <taxon>Clostridia</taxon>
        <taxon>Eubacteriales</taxon>
        <taxon>Oscillospiraceae</taxon>
        <taxon>Sporobacter</taxon>
    </lineage>
</organism>
<accession>A0A1M5YMD0</accession>
<feature type="domain" description="Carrier" evidence="10">
    <location>
        <begin position="1"/>
        <end position="75"/>
    </location>
</feature>
<dbReference type="GO" id="GO:0000036">
    <property type="term" value="F:acyl carrier activity"/>
    <property type="evidence" value="ECO:0007669"/>
    <property type="project" value="UniProtKB-UniRule"/>
</dbReference>
<evidence type="ECO:0000256" key="5">
    <source>
        <dbReference type="ARBA" id="ARBA00023098"/>
    </source>
</evidence>
<dbReference type="AlphaFoldDB" id="A0A1M5YMD0"/>
<evidence type="ECO:0000256" key="9">
    <source>
        <dbReference type="RuleBase" id="RU003545"/>
    </source>
</evidence>
<evidence type="ECO:0000256" key="7">
    <source>
        <dbReference type="HAMAP-Rule" id="MF_01217"/>
    </source>
</evidence>
<evidence type="ECO:0000313" key="12">
    <source>
        <dbReference type="Proteomes" id="UP000183995"/>
    </source>
</evidence>
<gene>
    <name evidence="7" type="primary">acpP</name>
    <name evidence="11" type="ORF">SAMN02745823_02659</name>
</gene>
<dbReference type="STRING" id="1123282.SAMN02745823_02659"/>
<dbReference type="NCBIfam" id="NF002150">
    <property type="entry name" value="PRK00982.1-4"/>
    <property type="match status" value="1"/>
</dbReference>
<keyword evidence="2 7" id="KW-0444">Lipid biosynthesis</keyword>
<dbReference type="Pfam" id="PF00550">
    <property type="entry name" value="PP-binding"/>
    <property type="match status" value="1"/>
</dbReference>
<keyword evidence="4 7" id="KW-0276">Fatty acid metabolism</keyword>
<evidence type="ECO:0000313" key="11">
    <source>
        <dbReference type="EMBL" id="SHI13146.1"/>
    </source>
</evidence>
<proteinExistence type="inferred from homology"/>
<dbReference type="InterPro" id="IPR036736">
    <property type="entry name" value="ACP-like_sf"/>
</dbReference>
<evidence type="ECO:0000259" key="10">
    <source>
        <dbReference type="PROSITE" id="PS50075"/>
    </source>
</evidence>
<dbReference type="InterPro" id="IPR003231">
    <property type="entry name" value="ACP"/>
</dbReference>
<keyword evidence="12" id="KW-1185">Reference proteome</keyword>
<dbReference type="NCBIfam" id="NF002148">
    <property type="entry name" value="PRK00982.1-2"/>
    <property type="match status" value="1"/>
</dbReference>
<dbReference type="EMBL" id="FQXV01000009">
    <property type="protein sequence ID" value="SHI13146.1"/>
    <property type="molecule type" value="Genomic_DNA"/>
</dbReference>
<evidence type="ECO:0000256" key="3">
    <source>
        <dbReference type="ARBA" id="ARBA00022553"/>
    </source>
</evidence>
<dbReference type="GO" id="GO:0005829">
    <property type="term" value="C:cytosol"/>
    <property type="evidence" value="ECO:0007669"/>
    <property type="project" value="TreeGrafter"/>
</dbReference>
<keyword evidence="5 7" id="KW-0443">Lipid metabolism</keyword>
<dbReference type="NCBIfam" id="TIGR00517">
    <property type="entry name" value="acyl_carrier"/>
    <property type="match status" value="1"/>
</dbReference>
<dbReference type="OrthoDB" id="9804551at2"/>